<dbReference type="NCBIfam" id="TIGR03562">
    <property type="entry name" value="osmo_induc_OsmC"/>
    <property type="match status" value="1"/>
</dbReference>
<name>A0A4R8FL89_9GAMM</name>
<dbReference type="AlphaFoldDB" id="A0A4R8FL89"/>
<dbReference type="PANTHER" id="PTHR42830:SF1">
    <property type="entry name" value="OSMOTICALLY INDUCIBLE FAMILY PROTEIN"/>
    <property type="match status" value="1"/>
</dbReference>
<dbReference type="InterPro" id="IPR015946">
    <property type="entry name" value="KH_dom-like_a/b"/>
</dbReference>
<dbReference type="OrthoDB" id="9807532at2"/>
<accession>A0A4R8FL89</accession>
<evidence type="ECO:0000256" key="1">
    <source>
        <dbReference type="SAM" id="MobiDB-lite"/>
    </source>
</evidence>
<evidence type="ECO:0000313" key="2">
    <source>
        <dbReference type="EMBL" id="TDX26999.1"/>
    </source>
</evidence>
<dbReference type="InterPro" id="IPR052707">
    <property type="entry name" value="OsmC_Ohr_Peroxiredoxin"/>
</dbReference>
<dbReference type="InterPro" id="IPR003718">
    <property type="entry name" value="OsmC/Ohr_fam"/>
</dbReference>
<proteinExistence type="predicted"/>
<dbReference type="GO" id="GO:0004601">
    <property type="term" value="F:peroxidase activity"/>
    <property type="evidence" value="ECO:0007669"/>
    <property type="project" value="InterPro"/>
</dbReference>
<sequence>MSIKKKGSAEWQGSLKQGKGTVSTESGALKQNPYGFNTRFEGQPGTNPEELIGAAHASCFSMALSMILGESELEPESIKTEATVTLEQDDSGFTISAIHLDTRARIPGADQATFEEAANKAKEGCPVSKLFKANITLDAKLES</sequence>
<dbReference type="SUPFAM" id="SSF82784">
    <property type="entry name" value="OsmC-like"/>
    <property type="match status" value="1"/>
</dbReference>
<dbReference type="GO" id="GO:0006979">
    <property type="term" value="P:response to oxidative stress"/>
    <property type="evidence" value="ECO:0007669"/>
    <property type="project" value="InterPro"/>
</dbReference>
<feature type="region of interest" description="Disordered" evidence="1">
    <location>
        <begin position="1"/>
        <end position="49"/>
    </location>
</feature>
<reference evidence="2 3" key="1">
    <citation type="submission" date="2019-03" db="EMBL/GenBank/DDBJ databases">
        <title>Freshwater and sediment microbial communities from various areas in North America, analyzing microbe dynamics in response to fracking.</title>
        <authorList>
            <person name="Lamendella R."/>
        </authorList>
    </citation>
    <scope>NUCLEOTIDE SEQUENCE [LARGE SCALE GENOMIC DNA]</scope>
    <source>
        <strain evidence="2 3">6_TX</strain>
    </source>
</reference>
<dbReference type="InterPro" id="IPR019904">
    <property type="entry name" value="Peroxiredoxin_OsmC"/>
</dbReference>
<evidence type="ECO:0000313" key="3">
    <source>
        <dbReference type="Proteomes" id="UP000294489"/>
    </source>
</evidence>
<gene>
    <name evidence="2" type="ORF">DFO67_11483</name>
</gene>
<comment type="caution">
    <text evidence="2">The sequence shown here is derived from an EMBL/GenBank/DDBJ whole genome shotgun (WGS) entry which is preliminary data.</text>
</comment>
<dbReference type="Proteomes" id="UP000294489">
    <property type="component" value="Unassembled WGS sequence"/>
</dbReference>
<protein>
    <submittedName>
        <fullName evidence="2">Osmotically inducible protein OsmC</fullName>
    </submittedName>
</protein>
<dbReference type="Gene3D" id="3.30.300.20">
    <property type="match status" value="1"/>
</dbReference>
<dbReference type="Pfam" id="PF02566">
    <property type="entry name" value="OsmC"/>
    <property type="match status" value="1"/>
</dbReference>
<dbReference type="EMBL" id="SOEC01000014">
    <property type="protein sequence ID" value="TDX26999.1"/>
    <property type="molecule type" value="Genomic_DNA"/>
</dbReference>
<dbReference type="InterPro" id="IPR036102">
    <property type="entry name" value="OsmC/Ohrsf"/>
</dbReference>
<dbReference type="PANTHER" id="PTHR42830">
    <property type="entry name" value="OSMOTICALLY INDUCIBLE FAMILY PROTEIN"/>
    <property type="match status" value="1"/>
</dbReference>
<dbReference type="RefSeq" id="WP_134019216.1">
    <property type="nucleotide sequence ID" value="NZ_SOEC01000014.1"/>
</dbReference>
<organism evidence="2 3">
    <name type="scientific">Modicisalibacter xianhensis</name>
    <dbReference type="NCBI Taxonomy" id="442341"/>
    <lineage>
        <taxon>Bacteria</taxon>
        <taxon>Pseudomonadati</taxon>
        <taxon>Pseudomonadota</taxon>
        <taxon>Gammaproteobacteria</taxon>
        <taxon>Oceanospirillales</taxon>
        <taxon>Halomonadaceae</taxon>
        <taxon>Modicisalibacter</taxon>
    </lineage>
</organism>